<dbReference type="EMBL" id="CP004374">
    <property type="protein sequence ID" value="AGM27557.1"/>
    <property type="molecule type" value="Genomic_DNA"/>
</dbReference>
<reference evidence="1 2" key="1">
    <citation type="journal article" date="2013" name="Genome Announc.">
        <title>Complete Genome Sequence of Mycobacterium massiliense Clinical Strain Asan 50594, Belonging to the Type II Genotype.</title>
        <authorList>
            <person name="Kim B.J."/>
            <person name="Kim B.R."/>
            <person name="Hong S.H."/>
            <person name="Seok S.H."/>
            <person name="Kook Y.H."/>
            <person name="Kim B.J."/>
        </authorList>
    </citation>
    <scope>NUCLEOTIDE SEQUENCE [LARGE SCALE GENOMIC DNA]</scope>
    <source>
        <strain evidence="1 2">50594</strain>
    </source>
</reference>
<dbReference type="RefSeq" id="WP_005066003.1">
    <property type="nucleotide sequence ID" value="NC_021282.1"/>
</dbReference>
<proteinExistence type="predicted"/>
<dbReference type="Proteomes" id="UP000013961">
    <property type="component" value="Chromosome"/>
</dbReference>
<name>A0AB33A6Y7_9MYCO</name>
<sequence length="51" mass="5349">MCGYGCLASLPEGASGCTTVELKTNFLGAAREGKLTAAVFRCTQLVLWPRG</sequence>
<dbReference type="InterPro" id="IPR029069">
    <property type="entry name" value="HotDog_dom_sf"/>
</dbReference>
<protein>
    <submittedName>
        <fullName evidence="1">Thioesterase superfamily 10 domain protein</fullName>
    </submittedName>
</protein>
<dbReference type="SUPFAM" id="SSF54637">
    <property type="entry name" value="Thioesterase/thiol ester dehydrase-isomerase"/>
    <property type="match status" value="1"/>
</dbReference>
<organism evidence="1 2">
    <name type="scientific">Mycobacteroides abscessus subsp. bolletii 50594</name>
    <dbReference type="NCBI Taxonomy" id="1303024"/>
    <lineage>
        <taxon>Bacteria</taxon>
        <taxon>Bacillati</taxon>
        <taxon>Actinomycetota</taxon>
        <taxon>Actinomycetes</taxon>
        <taxon>Mycobacteriales</taxon>
        <taxon>Mycobacteriaceae</taxon>
        <taxon>Mycobacteroides</taxon>
        <taxon>Mycobacteroides abscessus</taxon>
    </lineage>
</organism>
<accession>A0AB33A6Y7</accession>
<gene>
    <name evidence="1" type="ORF">MASS_0955</name>
</gene>
<dbReference type="AlphaFoldDB" id="A0AB33A6Y7"/>
<dbReference type="Gene3D" id="3.10.129.10">
    <property type="entry name" value="Hotdog Thioesterase"/>
    <property type="match status" value="1"/>
</dbReference>
<evidence type="ECO:0000313" key="2">
    <source>
        <dbReference type="Proteomes" id="UP000013961"/>
    </source>
</evidence>
<dbReference type="KEGG" id="mabb:MASS_0955"/>
<evidence type="ECO:0000313" key="1">
    <source>
        <dbReference type="EMBL" id="AGM27557.1"/>
    </source>
</evidence>